<dbReference type="InterPro" id="IPR009056">
    <property type="entry name" value="Cyt_c-like_dom"/>
</dbReference>
<comment type="caution">
    <text evidence="6">The sequence shown here is derived from an EMBL/GenBank/DDBJ whole genome shotgun (WGS) entry which is preliminary data.</text>
</comment>
<dbReference type="STRING" id="980561.A1359_04975"/>
<evidence type="ECO:0000256" key="3">
    <source>
        <dbReference type="ARBA" id="ARBA00023004"/>
    </source>
</evidence>
<proteinExistence type="predicted"/>
<evidence type="ECO:0000256" key="4">
    <source>
        <dbReference type="PROSITE-ProRule" id="PRU00433"/>
    </source>
</evidence>
<organism evidence="6 7">
    <name type="scientific">Methylomonas lenta</name>
    <dbReference type="NCBI Taxonomy" id="980561"/>
    <lineage>
        <taxon>Bacteria</taxon>
        <taxon>Pseudomonadati</taxon>
        <taxon>Pseudomonadota</taxon>
        <taxon>Gammaproteobacteria</taxon>
        <taxon>Methylococcales</taxon>
        <taxon>Methylococcaceae</taxon>
        <taxon>Methylomonas</taxon>
    </lineage>
</organism>
<evidence type="ECO:0000259" key="5">
    <source>
        <dbReference type="PROSITE" id="PS51007"/>
    </source>
</evidence>
<accession>A0A177NKK7</accession>
<evidence type="ECO:0000256" key="2">
    <source>
        <dbReference type="ARBA" id="ARBA00022723"/>
    </source>
</evidence>
<dbReference type="SUPFAM" id="SSF46626">
    <property type="entry name" value="Cytochrome c"/>
    <property type="match status" value="1"/>
</dbReference>
<gene>
    <name evidence="6" type="ORF">A1359_04975</name>
</gene>
<dbReference type="Gene3D" id="1.10.760.10">
    <property type="entry name" value="Cytochrome c-like domain"/>
    <property type="match status" value="1"/>
</dbReference>
<dbReference type="InterPro" id="IPR036909">
    <property type="entry name" value="Cyt_c-like_dom_sf"/>
</dbReference>
<dbReference type="AlphaFoldDB" id="A0A177NKK7"/>
<protein>
    <recommendedName>
        <fullName evidence="5">Cytochrome c domain-containing protein</fullName>
    </recommendedName>
</protein>
<dbReference type="Proteomes" id="UP000078476">
    <property type="component" value="Unassembled WGS sequence"/>
</dbReference>
<feature type="domain" description="Cytochrome c" evidence="5">
    <location>
        <begin position="13"/>
        <end position="91"/>
    </location>
</feature>
<keyword evidence="3 4" id="KW-0408">Iron</keyword>
<evidence type="ECO:0000313" key="6">
    <source>
        <dbReference type="EMBL" id="OAI18445.1"/>
    </source>
</evidence>
<keyword evidence="7" id="KW-1185">Reference proteome</keyword>
<evidence type="ECO:0000256" key="1">
    <source>
        <dbReference type="ARBA" id="ARBA00022617"/>
    </source>
</evidence>
<dbReference type="EMBL" id="LUUI01000078">
    <property type="protein sequence ID" value="OAI18445.1"/>
    <property type="molecule type" value="Genomic_DNA"/>
</dbReference>
<dbReference type="PROSITE" id="PS51007">
    <property type="entry name" value="CYTC"/>
    <property type="match status" value="1"/>
</dbReference>
<sequence>MLAEVLLLLVLPCQAEVAAQAIALNCMSCHQLVSDASGTVIPALKSLSEQQIQQALLDFKYDKKNATLMPRIAKGYSDSELIAVAEFLSRQ</sequence>
<keyword evidence="2 4" id="KW-0479">Metal-binding</keyword>
<evidence type="ECO:0000313" key="7">
    <source>
        <dbReference type="Proteomes" id="UP000078476"/>
    </source>
</evidence>
<dbReference type="GO" id="GO:0020037">
    <property type="term" value="F:heme binding"/>
    <property type="evidence" value="ECO:0007669"/>
    <property type="project" value="InterPro"/>
</dbReference>
<dbReference type="GO" id="GO:0046872">
    <property type="term" value="F:metal ion binding"/>
    <property type="evidence" value="ECO:0007669"/>
    <property type="project" value="UniProtKB-KW"/>
</dbReference>
<reference evidence="6 7" key="1">
    <citation type="submission" date="2016-03" db="EMBL/GenBank/DDBJ databases">
        <authorList>
            <person name="Ploux O."/>
        </authorList>
    </citation>
    <scope>NUCLEOTIDE SEQUENCE [LARGE SCALE GENOMIC DNA]</scope>
    <source>
        <strain evidence="6 7">R-45370</strain>
    </source>
</reference>
<dbReference type="GO" id="GO:0009055">
    <property type="term" value="F:electron transfer activity"/>
    <property type="evidence" value="ECO:0007669"/>
    <property type="project" value="InterPro"/>
</dbReference>
<name>A0A177NKK7_9GAMM</name>
<keyword evidence="1 4" id="KW-0349">Heme</keyword>